<evidence type="ECO:0000313" key="1">
    <source>
        <dbReference type="EMBL" id="JAD59318.1"/>
    </source>
</evidence>
<reference evidence="1" key="2">
    <citation type="journal article" date="2015" name="Data Brief">
        <title>Shoot transcriptome of the giant reed, Arundo donax.</title>
        <authorList>
            <person name="Barrero R.A."/>
            <person name="Guerrero F.D."/>
            <person name="Moolhuijzen P."/>
            <person name="Goolsby J.A."/>
            <person name="Tidwell J."/>
            <person name="Bellgard S.E."/>
            <person name="Bellgard M.I."/>
        </authorList>
    </citation>
    <scope>NUCLEOTIDE SEQUENCE</scope>
    <source>
        <tissue evidence="1">Shoot tissue taken approximately 20 cm above the soil surface</tissue>
    </source>
</reference>
<accession>A0A0A9BAW6</accession>
<dbReference type="AlphaFoldDB" id="A0A0A9BAW6"/>
<sequence>MGDCKYLKLLTRHLNLLVLSYIPIYHSSPNNKLFVCVERHASAFSTRTRQGI</sequence>
<protein>
    <submittedName>
        <fullName evidence="1">Uncharacterized protein</fullName>
    </submittedName>
</protein>
<dbReference type="EMBL" id="GBRH01238577">
    <property type="protein sequence ID" value="JAD59318.1"/>
    <property type="molecule type" value="Transcribed_RNA"/>
</dbReference>
<organism evidence="1">
    <name type="scientific">Arundo donax</name>
    <name type="common">Giant reed</name>
    <name type="synonym">Donax arundinaceus</name>
    <dbReference type="NCBI Taxonomy" id="35708"/>
    <lineage>
        <taxon>Eukaryota</taxon>
        <taxon>Viridiplantae</taxon>
        <taxon>Streptophyta</taxon>
        <taxon>Embryophyta</taxon>
        <taxon>Tracheophyta</taxon>
        <taxon>Spermatophyta</taxon>
        <taxon>Magnoliopsida</taxon>
        <taxon>Liliopsida</taxon>
        <taxon>Poales</taxon>
        <taxon>Poaceae</taxon>
        <taxon>PACMAD clade</taxon>
        <taxon>Arundinoideae</taxon>
        <taxon>Arundineae</taxon>
        <taxon>Arundo</taxon>
    </lineage>
</organism>
<name>A0A0A9BAW6_ARUDO</name>
<reference evidence="1" key="1">
    <citation type="submission" date="2014-09" db="EMBL/GenBank/DDBJ databases">
        <authorList>
            <person name="Magalhaes I.L.F."/>
            <person name="Oliveira U."/>
            <person name="Santos F.R."/>
            <person name="Vidigal T.H.D.A."/>
            <person name="Brescovit A.D."/>
            <person name="Santos A.J."/>
        </authorList>
    </citation>
    <scope>NUCLEOTIDE SEQUENCE</scope>
    <source>
        <tissue evidence="1">Shoot tissue taken approximately 20 cm above the soil surface</tissue>
    </source>
</reference>
<proteinExistence type="predicted"/>